<gene>
    <name evidence="2" type="ORF">COLO4_07570</name>
</gene>
<evidence type="ECO:0000256" key="1">
    <source>
        <dbReference type="SAM" id="MobiDB-lite"/>
    </source>
</evidence>
<keyword evidence="3" id="KW-1185">Reference proteome</keyword>
<proteinExistence type="predicted"/>
<dbReference type="EMBL" id="AWUE01013377">
    <property type="protein sequence ID" value="OMP07169.1"/>
    <property type="molecule type" value="Genomic_DNA"/>
</dbReference>
<name>A0A1R3KJD8_9ROSI</name>
<feature type="region of interest" description="Disordered" evidence="1">
    <location>
        <begin position="1"/>
        <end position="39"/>
    </location>
</feature>
<comment type="caution">
    <text evidence="2">The sequence shown here is derived from an EMBL/GenBank/DDBJ whole genome shotgun (WGS) entry which is preliminary data.</text>
</comment>
<protein>
    <submittedName>
        <fullName evidence="2">Uncharacterized protein</fullName>
    </submittedName>
</protein>
<evidence type="ECO:0000313" key="2">
    <source>
        <dbReference type="EMBL" id="OMP07169.1"/>
    </source>
</evidence>
<organism evidence="2 3">
    <name type="scientific">Corchorus olitorius</name>
    <dbReference type="NCBI Taxonomy" id="93759"/>
    <lineage>
        <taxon>Eukaryota</taxon>
        <taxon>Viridiplantae</taxon>
        <taxon>Streptophyta</taxon>
        <taxon>Embryophyta</taxon>
        <taxon>Tracheophyta</taxon>
        <taxon>Spermatophyta</taxon>
        <taxon>Magnoliopsida</taxon>
        <taxon>eudicotyledons</taxon>
        <taxon>Gunneridae</taxon>
        <taxon>Pentapetalae</taxon>
        <taxon>rosids</taxon>
        <taxon>malvids</taxon>
        <taxon>Malvales</taxon>
        <taxon>Malvaceae</taxon>
        <taxon>Grewioideae</taxon>
        <taxon>Apeibeae</taxon>
        <taxon>Corchorus</taxon>
    </lineage>
</organism>
<sequence length="39" mass="4248">MARFGYGKKGFTKGARASGIMQQRPCEEVSDLKGTVTQL</sequence>
<dbReference type="AlphaFoldDB" id="A0A1R3KJD8"/>
<dbReference type="Proteomes" id="UP000187203">
    <property type="component" value="Unassembled WGS sequence"/>
</dbReference>
<evidence type="ECO:0000313" key="3">
    <source>
        <dbReference type="Proteomes" id="UP000187203"/>
    </source>
</evidence>
<reference evidence="3" key="1">
    <citation type="submission" date="2013-09" db="EMBL/GenBank/DDBJ databases">
        <title>Corchorus olitorius genome sequencing.</title>
        <authorList>
            <person name="Alam M."/>
            <person name="Haque M.S."/>
            <person name="Islam M.S."/>
            <person name="Emdad E.M."/>
            <person name="Islam M.M."/>
            <person name="Ahmed B."/>
            <person name="Halim A."/>
            <person name="Hossen Q.M.M."/>
            <person name="Hossain M.Z."/>
            <person name="Ahmed R."/>
            <person name="Khan M.M."/>
            <person name="Islam R."/>
            <person name="Rashid M.M."/>
            <person name="Khan S.A."/>
            <person name="Rahman M.S."/>
            <person name="Alam M."/>
            <person name="Yahiya A.S."/>
            <person name="Khan M.S."/>
            <person name="Azam M.S."/>
            <person name="Haque T."/>
            <person name="Lashkar M.Z.H."/>
            <person name="Akhand A.I."/>
            <person name="Morshed G."/>
            <person name="Roy S."/>
            <person name="Uddin K.S."/>
            <person name="Rabeya T."/>
            <person name="Hossain A.S."/>
            <person name="Chowdhury A."/>
            <person name="Snigdha A.R."/>
            <person name="Mortoza M.S."/>
            <person name="Matin S.A."/>
            <person name="Hoque S.M.E."/>
            <person name="Islam M.K."/>
            <person name="Roy D.K."/>
            <person name="Haider R."/>
            <person name="Moosa M.M."/>
            <person name="Elias S.M."/>
            <person name="Hasan A.M."/>
            <person name="Jahan S."/>
            <person name="Shafiuddin M."/>
            <person name="Mahmood N."/>
            <person name="Shommy N.S."/>
        </authorList>
    </citation>
    <scope>NUCLEOTIDE SEQUENCE [LARGE SCALE GENOMIC DNA]</scope>
    <source>
        <strain evidence="3">cv. O-4</strain>
    </source>
</reference>
<accession>A0A1R3KJD8</accession>